<feature type="transmembrane region" description="Helical" evidence="1">
    <location>
        <begin position="30"/>
        <end position="51"/>
    </location>
</feature>
<dbReference type="STRING" id="321339.SAMN05444340_12323"/>
<dbReference type="Proteomes" id="UP000199286">
    <property type="component" value="Unassembled WGS sequence"/>
</dbReference>
<dbReference type="EMBL" id="FNPF01000023">
    <property type="protein sequence ID" value="SDY87145.1"/>
    <property type="molecule type" value="Genomic_DNA"/>
</dbReference>
<gene>
    <name evidence="2" type="ORF">SAMN05444340_12323</name>
</gene>
<dbReference type="OrthoDB" id="7868603at2"/>
<accession>A0A1H3NFB9</accession>
<sequence length="136" mass="14756">MAEDAHEQSHEHKEDGIRAHQEGAEALTPWVGWVLAPAAWALHQGIGYAMVPWLCGTQRVWPYHALTAFAVAICAIGAATAVHALHRSQKIRPERSAQRMRMMALVGLMFCGAAFGGIAVEYVGVFYISVCAGVDQ</sequence>
<dbReference type="AlphaFoldDB" id="A0A1H3NFB9"/>
<evidence type="ECO:0000313" key="3">
    <source>
        <dbReference type="Proteomes" id="UP000199286"/>
    </source>
</evidence>
<proteinExistence type="predicted"/>
<organism evidence="2 3">
    <name type="scientific">Citreimonas salinaria</name>
    <dbReference type="NCBI Taxonomy" id="321339"/>
    <lineage>
        <taxon>Bacteria</taxon>
        <taxon>Pseudomonadati</taxon>
        <taxon>Pseudomonadota</taxon>
        <taxon>Alphaproteobacteria</taxon>
        <taxon>Rhodobacterales</taxon>
        <taxon>Roseobacteraceae</taxon>
        <taxon>Citreimonas</taxon>
    </lineage>
</organism>
<name>A0A1H3NFB9_9RHOB</name>
<dbReference type="RefSeq" id="WP_089885939.1">
    <property type="nucleotide sequence ID" value="NZ_FNPF01000023.1"/>
</dbReference>
<keyword evidence="1" id="KW-0812">Transmembrane</keyword>
<reference evidence="2 3" key="1">
    <citation type="submission" date="2016-10" db="EMBL/GenBank/DDBJ databases">
        <authorList>
            <person name="de Groot N.N."/>
        </authorList>
    </citation>
    <scope>NUCLEOTIDE SEQUENCE [LARGE SCALE GENOMIC DNA]</scope>
    <source>
        <strain evidence="2 3">DSM 26880</strain>
    </source>
</reference>
<evidence type="ECO:0000313" key="2">
    <source>
        <dbReference type="EMBL" id="SDY87145.1"/>
    </source>
</evidence>
<evidence type="ECO:0000256" key="1">
    <source>
        <dbReference type="SAM" id="Phobius"/>
    </source>
</evidence>
<feature type="transmembrane region" description="Helical" evidence="1">
    <location>
        <begin position="105"/>
        <end position="130"/>
    </location>
</feature>
<protein>
    <submittedName>
        <fullName evidence="2">Uncharacterized protein</fullName>
    </submittedName>
</protein>
<keyword evidence="1" id="KW-0472">Membrane</keyword>
<keyword evidence="1" id="KW-1133">Transmembrane helix</keyword>
<feature type="transmembrane region" description="Helical" evidence="1">
    <location>
        <begin position="63"/>
        <end position="85"/>
    </location>
</feature>
<keyword evidence="3" id="KW-1185">Reference proteome</keyword>